<dbReference type="GO" id="GO:0033108">
    <property type="term" value="P:mitochondrial respiratory chain complex assembly"/>
    <property type="evidence" value="ECO:0007669"/>
    <property type="project" value="TreeGrafter"/>
</dbReference>
<reference evidence="6" key="1">
    <citation type="submission" date="2017-01" db="EMBL/GenBank/DDBJ databases">
        <title>An insight into the sialome and mialome of the horn fly, Haematobia irritans.</title>
        <authorList>
            <person name="Breijo M."/>
            <person name="Boiani M."/>
            <person name="Ures X."/>
            <person name="Rocha S."/>
            <person name="Sequeira M."/>
            <person name="Ribeiro J.M."/>
        </authorList>
    </citation>
    <scope>NUCLEOTIDE SEQUENCE</scope>
</reference>
<evidence type="ECO:0000256" key="1">
    <source>
        <dbReference type="ARBA" id="ARBA00004569"/>
    </source>
</evidence>
<accession>A0A1L8ED35</accession>
<dbReference type="InterPro" id="IPR048280">
    <property type="entry name" value="COX6B-like"/>
</dbReference>
<dbReference type="EMBL" id="GFDG01002237">
    <property type="protein sequence ID" value="JAV16562.1"/>
    <property type="molecule type" value="Transcribed_RNA"/>
</dbReference>
<evidence type="ECO:0000256" key="2">
    <source>
        <dbReference type="ARBA" id="ARBA00023128"/>
    </source>
</evidence>
<keyword evidence="2" id="KW-0496">Mitochondrion</keyword>
<proteinExistence type="inferred from homology"/>
<keyword evidence="3" id="KW-1015">Disulfide bond</keyword>
<dbReference type="Pfam" id="PF02297">
    <property type="entry name" value="COX6B"/>
    <property type="match status" value="1"/>
</dbReference>
<dbReference type="GO" id="GO:0005758">
    <property type="term" value="C:mitochondrial intermembrane space"/>
    <property type="evidence" value="ECO:0007669"/>
    <property type="project" value="UniProtKB-SubCell"/>
</dbReference>
<evidence type="ECO:0000256" key="5">
    <source>
        <dbReference type="ARBA" id="ARBA00039509"/>
    </source>
</evidence>
<dbReference type="Gene3D" id="1.10.287.1130">
    <property type="entry name" value="CytochromE C oxidase copper chaperone"/>
    <property type="match status" value="1"/>
</dbReference>
<comment type="similarity">
    <text evidence="4">Belongs to the CHCHD7 family.</text>
</comment>
<sequence>MPRNLDAEKDNPCLKEQELSYKCLNKNNFDREACEVYFANYKNCKDFWHKVRSDRRAKGISPYLPPVEERESIKAEYMKTKPKPLNLTTGGLLQIMY</sequence>
<evidence type="ECO:0000313" key="6">
    <source>
        <dbReference type="EMBL" id="JAV16562.1"/>
    </source>
</evidence>
<dbReference type="AlphaFoldDB" id="A0A1L8ED35"/>
<protein>
    <recommendedName>
        <fullName evidence="5">Coiled-coil-helix-coiled-coil-helix domain-containing protein 7</fullName>
    </recommendedName>
</protein>
<dbReference type="PANTHER" id="PTHR46811:SF1">
    <property type="entry name" value="COILED-COIL-HELIX-COILED-COIL-HELIX DOMAIN-CONTAINING PROTEIN 7"/>
    <property type="match status" value="1"/>
</dbReference>
<dbReference type="InterPro" id="IPR051040">
    <property type="entry name" value="COX23"/>
</dbReference>
<dbReference type="PANTHER" id="PTHR46811">
    <property type="entry name" value="COILED-COIL-HELIX-COILED-COIL-HELIX DOMAIN-CONTAINING PROTEIN 7"/>
    <property type="match status" value="1"/>
</dbReference>
<evidence type="ECO:0000256" key="4">
    <source>
        <dbReference type="ARBA" id="ARBA00038205"/>
    </source>
</evidence>
<evidence type="ECO:0000256" key="3">
    <source>
        <dbReference type="ARBA" id="ARBA00023157"/>
    </source>
</evidence>
<dbReference type="InterPro" id="IPR009069">
    <property type="entry name" value="Cys_alpha_HP_mot_SF"/>
</dbReference>
<dbReference type="SUPFAM" id="SSF47072">
    <property type="entry name" value="Cysteine alpha-hairpin motif"/>
    <property type="match status" value="1"/>
</dbReference>
<organism evidence="6">
    <name type="scientific">Haematobia irritans</name>
    <name type="common">Horn fly</name>
    <name type="synonym">Conops irritans</name>
    <dbReference type="NCBI Taxonomy" id="7368"/>
    <lineage>
        <taxon>Eukaryota</taxon>
        <taxon>Metazoa</taxon>
        <taxon>Ecdysozoa</taxon>
        <taxon>Arthropoda</taxon>
        <taxon>Hexapoda</taxon>
        <taxon>Insecta</taxon>
        <taxon>Pterygota</taxon>
        <taxon>Neoptera</taxon>
        <taxon>Endopterygota</taxon>
        <taxon>Diptera</taxon>
        <taxon>Brachycera</taxon>
        <taxon>Muscomorpha</taxon>
        <taxon>Muscoidea</taxon>
        <taxon>Muscidae</taxon>
        <taxon>Haematobia</taxon>
    </lineage>
</organism>
<name>A0A1L8ED35_HAEIR</name>
<dbReference type="PROSITE" id="PS51808">
    <property type="entry name" value="CHCH"/>
    <property type="match status" value="1"/>
</dbReference>
<comment type="subcellular location">
    <subcellularLocation>
        <location evidence="1">Mitochondrion intermembrane space</location>
    </subcellularLocation>
</comment>